<evidence type="ECO:0000313" key="5">
    <source>
        <dbReference type="Proteomes" id="UP000294927"/>
    </source>
</evidence>
<feature type="domain" description="AB hydrolase-1" evidence="3">
    <location>
        <begin position="60"/>
        <end position="325"/>
    </location>
</feature>
<evidence type="ECO:0000313" key="4">
    <source>
        <dbReference type="EMBL" id="TDV35915.1"/>
    </source>
</evidence>
<dbReference type="InterPro" id="IPR029058">
    <property type="entry name" value="AB_hydrolase_fold"/>
</dbReference>
<sequence>MARRASAAVLTLAGLLLSAPSATAEPVSCSDVTIPVSLAGKQESMYGRLCEPSGPTSTVFLLVPGSSYNSSYWDLPASLGLSSFRAGMNESGYATLTVDRLGTGRSSRPVSLSLTALTQADTLHQVVGRLRAGSVGRAYQKVVIGGHSLGGATSVLEAATFHDVDGVLVAGLAHNIYPAGAVDVVAALYPAALDPVLANRNYDVGYLTTRPGTRGQAFHKPAQLRPAAAAFEESTKDGFAATEAPDALGLGILTPYSALIDVPVLLAMSGKDPLFCSPIPLVGTNCTSSATLRAQEAPYYSASARLRTYVLPGIYGHSFNYAPNARLFSEATAAWADELVGR</sequence>
<protein>
    <submittedName>
        <fullName evidence="4">Pimeloyl-ACP methyl ester carboxylesterase</fullName>
    </submittedName>
</protein>
<accession>A0A4R7UPR4</accession>
<gene>
    <name evidence="4" type="ORF">CLV71_13311</name>
</gene>
<proteinExistence type="predicted"/>
<dbReference type="GO" id="GO:0016787">
    <property type="term" value="F:hydrolase activity"/>
    <property type="evidence" value="ECO:0007669"/>
    <property type="project" value="UniProtKB-KW"/>
</dbReference>
<evidence type="ECO:0000256" key="1">
    <source>
        <dbReference type="ARBA" id="ARBA00022801"/>
    </source>
</evidence>
<keyword evidence="1" id="KW-0378">Hydrolase</keyword>
<feature type="chain" id="PRO_5020365882" evidence="2">
    <location>
        <begin position="25"/>
        <end position="342"/>
    </location>
</feature>
<comment type="caution">
    <text evidence="4">The sequence shown here is derived from an EMBL/GenBank/DDBJ whole genome shotgun (WGS) entry which is preliminary data.</text>
</comment>
<name>A0A4R7UPR4_9PSEU</name>
<organism evidence="4 5">
    <name type="scientific">Actinophytocola oryzae</name>
    <dbReference type="NCBI Taxonomy" id="502181"/>
    <lineage>
        <taxon>Bacteria</taxon>
        <taxon>Bacillati</taxon>
        <taxon>Actinomycetota</taxon>
        <taxon>Actinomycetes</taxon>
        <taxon>Pseudonocardiales</taxon>
        <taxon>Pseudonocardiaceae</taxon>
    </lineage>
</organism>
<keyword evidence="2" id="KW-0732">Signal</keyword>
<dbReference type="AlphaFoldDB" id="A0A4R7UPR4"/>
<reference evidence="4 5" key="1">
    <citation type="submission" date="2019-03" db="EMBL/GenBank/DDBJ databases">
        <title>Genomic Encyclopedia of Archaeal and Bacterial Type Strains, Phase II (KMG-II): from individual species to whole genera.</title>
        <authorList>
            <person name="Goeker M."/>
        </authorList>
    </citation>
    <scope>NUCLEOTIDE SEQUENCE [LARGE SCALE GENOMIC DNA]</scope>
    <source>
        <strain evidence="4 5">DSM 45499</strain>
    </source>
</reference>
<dbReference type="Pfam" id="PF12697">
    <property type="entry name" value="Abhydrolase_6"/>
    <property type="match status" value="1"/>
</dbReference>
<evidence type="ECO:0000256" key="2">
    <source>
        <dbReference type="SAM" id="SignalP"/>
    </source>
</evidence>
<dbReference type="Gene3D" id="3.40.50.1820">
    <property type="entry name" value="alpha/beta hydrolase"/>
    <property type="match status" value="1"/>
</dbReference>
<dbReference type="GO" id="GO:0016020">
    <property type="term" value="C:membrane"/>
    <property type="evidence" value="ECO:0007669"/>
    <property type="project" value="TreeGrafter"/>
</dbReference>
<dbReference type="PANTHER" id="PTHR43798:SF31">
    <property type="entry name" value="AB HYDROLASE SUPERFAMILY PROTEIN YCLE"/>
    <property type="match status" value="1"/>
</dbReference>
<feature type="signal peptide" evidence="2">
    <location>
        <begin position="1"/>
        <end position="24"/>
    </location>
</feature>
<dbReference type="RefSeq" id="WP_243867506.1">
    <property type="nucleotide sequence ID" value="NZ_SOCP01000033.1"/>
</dbReference>
<dbReference type="InterPro" id="IPR050266">
    <property type="entry name" value="AB_hydrolase_sf"/>
</dbReference>
<dbReference type="EMBL" id="SOCP01000033">
    <property type="protein sequence ID" value="TDV35915.1"/>
    <property type="molecule type" value="Genomic_DNA"/>
</dbReference>
<dbReference type="Proteomes" id="UP000294927">
    <property type="component" value="Unassembled WGS sequence"/>
</dbReference>
<dbReference type="PANTHER" id="PTHR43798">
    <property type="entry name" value="MONOACYLGLYCEROL LIPASE"/>
    <property type="match status" value="1"/>
</dbReference>
<dbReference type="SUPFAM" id="SSF53474">
    <property type="entry name" value="alpha/beta-Hydrolases"/>
    <property type="match status" value="1"/>
</dbReference>
<dbReference type="InterPro" id="IPR000073">
    <property type="entry name" value="AB_hydrolase_1"/>
</dbReference>
<evidence type="ECO:0000259" key="3">
    <source>
        <dbReference type="Pfam" id="PF12697"/>
    </source>
</evidence>
<keyword evidence="5" id="KW-1185">Reference proteome</keyword>